<name>A0A6I2M9G7_9BACI</name>
<accession>A0A6I2M9G7</accession>
<dbReference type="RefSeq" id="WP_070876832.1">
    <property type="nucleotide sequence ID" value="NZ_CAJGAA010000001.1"/>
</dbReference>
<reference evidence="1 2" key="1">
    <citation type="submission" date="2019-11" db="EMBL/GenBank/DDBJ databases">
        <title>Bacillus idriensis genome.</title>
        <authorList>
            <person name="Konopka E.N."/>
            <person name="Newman J.D."/>
        </authorList>
    </citation>
    <scope>NUCLEOTIDE SEQUENCE [LARGE SCALE GENOMIC DNA]</scope>
    <source>
        <strain evidence="1 2">DSM 19097</strain>
    </source>
</reference>
<evidence type="ECO:0000313" key="1">
    <source>
        <dbReference type="EMBL" id="MRX53061.1"/>
    </source>
</evidence>
<organism evidence="1 2">
    <name type="scientific">Metabacillus idriensis</name>
    <dbReference type="NCBI Taxonomy" id="324768"/>
    <lineage>
        <taxon>Bacteria</taxon>
        <taxon>Bacillati</taxon>
        <taxon>Bacillota</taxon>
        <taxon>Bacilli</taxon>
        <taxon>Bacillales</taxon>
        <taxon>Bacillaceae</taxon>
        <taxon>Metabacillus</taxon>
    </lineage>
</organism>
<comment type="caution">
    <text evidence="1">The sequence shown here is derived from an EMBL/GenBank/DDBJ whole genome shotgun (WGS) entry which is preliminary data.</text>
</comment>
<sequence length="70" mass="8140">METIFLAVILGVIAFSLYKIIRKNRKLPSNEFTPVNDIDNGLVRHYSKEIPISETKHEAPYEEKNHNKTK</sequence>
<evidence type="ECO:0008006" key="3">
    <source>
        <dbReference type="Google" id="ProtNLM"/>
    </source>
</evidence>
<dbReference type="AlphaFoldDB" id="A0A6I2M9G7"/>
<evidence type="ECO:0000313" key="2">
    <source>
        <dbReference type="Proteomes" id="UP000441585"/>
    </source>
</evidence>
<keyword evidence="2" id="KW-1185">Reference proteome</keyword>
<dbReference type="EMBL" id="WKKF01000001">
    <property type="protein sequence ID" value="MRX53061.1"/>
    <property type="molecule type" value="Genomic_DNA"/>
</dbReference>
<gene>
    <name evidence="1" type="ORF">GJU41_03690</name>
</gene>
<proteinExistence type="predicted"/>
<dbReference type="Proteomes" id="UP000441585">
    <property type="component" value="Unassembled WGS sequence"/>
</dbReference>
<protein>
    <recommendedName>
        <fullName evidence="3">DUF3951 domain-containing protein</fullName>
    </recommendedName>
</protein>